<gene>
    <name evidence="1" type="ORF">COT51_02530</name>
</gene>
<dbReference type="EMBL" id="PEYV01000041">
    <property type="protein sequence ID" value="PIS21494.1"/>
    <property type="molecule type" value="Genomic_DNA"/>
</dbReference>
<protein>
    <recommendedName>
        <fullName evidence="3">PSP1 C-terminal domain-containing protein</fullName>
    </recommendedName>
</protein>
<accession>A0A2H0X9A1</accession>
<name>A0A2H0X9A1_UNCKA</name>
<reference evidence="2" key="1">
    <citation type="submission" date="2017-09" db="EMBL/GenBank/DDBJ databases">
        <title>Depth-based differentiation of microbial function through sediment-hosted aquifers and enrichment of novel symbionts in the deep terrestrial subsurface.</title>
        <authorList>
            <person name="Probst A.J."/>
            <person name="Ladd B."/>
            <person name="Jarett J.K."/>
            <person name="Geller-Mcgrath D.E."/>
            <person name="Sieber C.M.K."/>
            <person name="Emerson J.B."/>
            <person name="Anantharaman K."/>
            <person name="Thomas B.C."/>
            <person name="Malmstrom R."/>
            <person name="Stieglmeier M."/>
            <person name="Klingl A."/>
            <person name="Woyke T."/>
            <person name="Ryan C.M."/>
            <person name="Banfield J.F."/>
        </authorList>
    </citation>
    <scope>NUCLEOTIDE SEQUENCE [LARGE SCALE GENOMIC DNA]</scope>
</reference>
<evidence type="ECO:0000313" key="1">
    <source>
        <dbReference type="EMBL" id="PIS21494.1"/>
    </source>
</evidence>
<sequence length="184" mass="20355">MDNNHKNAASAYGSDYLTSAREVAKKRGLNIKIVSFTEDNERLIFSLEKGVTPGLEELADDLKTLFGRQINFQEASSRDKAAAIGGIGPCGQILCCKKWLQKPINVPVKILTEENLTGNPVGYTGACGNLMCCLTYENANFKCPARDHLTPEMKGESVAATTITTENKPKEEHRKKIRRLILKR</sequence>
<dbReference type="AlphaFoldDB" id="A0A2H0X9A1"/>
<dbReference type="NCBIfam" id="NF041131">
    <property type="entry name" value="RicT_YaaT_fam"/>
    <property type="match status" value="1"/>
</dbReference>
<organism evidence="1 2">
    <name type="scientific">candidate division WWE3 bacterium CG08_land_8_20_14_0_20_41_15</name>
    <dbReference type="NCBI Taxonomy" id="1975086"/>
    <lineage>
        <taxon>Bacteria</taxon>
        <taxon>Katanobacteria</taxon>
    </lineage>
</organism>
<evidence type="ECO:0008006" key="3">
    <source>
        <dbReference type="Google" id="ProtNLM"/>
    </source>
</evidence>
<proteinExistence type="predicted"/>
<dbReference type="Proteomes" id="UP000231098">
    <property type="component" value="Unassembled WGS sequence"/>
</dbReference>
<evidence type="ECO:0000313" key="2">
    <source>
        <dbReference type="Proteomes" id="UP000231098"/>
    </source>
</evidence>
<comment type="caution">
    <text evidence="1">The sequence shown here is derived from an EMBL/GenBank/DDBJ whole genome shotgun (WGS) entry which is preliminary data.</text>
</comment>